<evidence type="ECO:0000256" key="1">
    <source>
        <dbReference type="ARBA" id="ARBA00023015"/>
    </source>
</evidence>
<gene>
    <name evidence="5" type="ORF">Pla144_50030</name>
</gene>
<organism evidence="5 6">
    <name type="scientific">Bythopirellula polymerisocia</name>
    <dbReference type="NCBI Taxonomy" id="2528003"/>
    <lineage>
        <taxon>Bacteria</taxon>
        <taxon>Pseudomonadati</taxon>
        <taxon>Planctomycetota</taxon>
        <taxon>Planctomycetia</taxon>
        <taxon>Pirellulales</taxon>
        <taxon>Lacipirellulaceae</taxon>
        <taxon>Bythopirellula</taxon>
    </lineage>
</organism>
<evidence type="ECO:0000313" key="6">
    <source>
        <dbReference type="Proteomes" id="UP000318437"/>
    </source>
</evidence>
<feature type="domain" description="HTH luxR-type" evidence="4">
    <location>
        <begin position="24"/>
        <end position="89"/>
    </location>
</feature>
<protein>
    <submittedName>
        <fullName evidence="5">Response regulator FixJ</fullName>
    </submittedName>
</protein>
<proteinExistence type="predicted"/>
<dbReference type="SMART" id="SM00421">
    <property type="entry name" value="HTH_LUXR"/>
    <property type="match status" value="1"/>
</dbReference>
<dbReference type="Pfam" id="PF00196">
    <property type="entry name" value="GerE"/>
    <property type="match status" value="1"/>
</dbReference>
<dbReference type="InterPro" id="IPR000792">
    <property type="entry name" value="Tscrpt_reg_LuxR_C"/>
</dbReference>
<evidence type="ECO:0000256" key="3">
    <source>
        <dbReference type="ARBA" id="ARBA00023163"/>
    </source>
</evidence>
<comment type="caution">
    <text evidence="5">The sequence shown here is derived from an EMBL/GenBank/DDBJ whole genome shotgun (WGS) entry which is preliminary data.</text>
</comment>
<dbReference type="InterPro" id="IPR036388">
    <property type="entry name" value="WH-like_DNA-bd_sf"/>
</dbReference>
<dbReference type="AlphaFoldDB" id="A0A5C6CAE8"/>
<evidence type="ECO:0000256" key="2">
    <source>
        <dbReference type="ARBA" id="ARBA00023125"/>
    </source>
</evidence>
<evidence type="ECO:0000313" key="5">
    <source>
        <dbReference type="EMBL" id="TWU20356.1"/>
    </source>
</evidence>
<dbReference type="InterPro" id="IPR016032">
    <property type="entry name" value="Sig_transdc_resp-reg_C-effctor"/>
</dbReference>
<keyword evidence="1" id="KW-0805">Transcription regulation</keyword>
<keyword evidence="2" id="KW-0238">DNA-binding</keyword>
<name>A0A5C6CAE8_9BACT</name>
<evidence type="ECO:0000259" key="4">
    <source>
        <dbReference type="PROSITE" id="PS50043"/>
    </source>
</evidence>
<dbReference type="RefSeq" id="WP_146453205.1">
    <property type="nucleotide sequence ID" value="NZ_SJPS01000016.1"/>
</dbReference>
<dbReference type="GO" id="GO:0006355">
    <property type="term" value="P:regulation of DNA-templated transcription"/>
    <property type="evidence" value="ECO:0007669"/>
    <property type="project" value="InterPro"/>
</dbReference>
<accession>A0A5C6CAE8</accession>
<dbReference type="EMBL" id="SJPS01000016">
    <property type="protein sequence ID" value="TWU20356.1"/>
    <property type="molecule type" value="Genomic_DNA"/>
</dbReference>
<keyword evidence="3" id="KW-0804">Transcription</keyword>
<dbReference type="OrthoDB" id="9796655at2"/>
<dbReference type="SUPFAM" id="SSF46894">
    <property type="entry name" value="C-terminal effector domain of the bipartite response regulators"/>
    <property type="match status" value="1"/>
</dbReference>
<reference evidence="5 6" key="1">
    <citation type="submission" date="2019-02" db="EMBL/GenBank/DDBJ databases">
        <title>Deep-cultivation of Planctomycetes and their phenomic and genomic characterization uncovers novel biology.</title>
        <authorList>
            <person name="Wiegand S."/>
            <person name="Jogler M."/>
            <person name="Boedeker C."/>
            <person name="Pinto D."/>
            <person name="Vollmers J."/>
            <person name="Rivas-Marin E."/>
            <person name="Kohn T."/>
            <person name="Peeters S.H."/>
            <person name="Heuer A."/>
            <person name="Rast P."/>
            <person name="Oberbeckmann S."/>
            <person name="Bunk B."/>
            <person name="Jeske O."/>
            <person name="Meyerdierks A."/>
            <person name="Storesund J.E."/>
            <person name="Kallscheuer N."/>
            <person name="Luecker S."/>
            <person name="Lage O.M."/>
            <person name="Pohl T."/>
            <person name="Merkel B.J."/>
            <person name="Hornburger P."/>
            <person name="Mueller R.-W."/>
            <person name="Bruemmer F."/>
            <person name="Labrenz M."/>
            <person name="Spormann A.M."/>
            <person name="Op Den Camp H."/>
            <person name="Overmann J."/>
            <person name="Amann R."/>
            <person name="Jetten M.S.M."/>
            <person name="Mascher T."/>
            <person name="Medema M.H."/>
            <person name="Devos D.P."/>
            <person name="Kaster A.-K."/>
            <person name="Ovreas L."/>
            <person name="Rohde M."/>
            <person name="Galperin M.Y."/>
            <person name="Jogler C."/>
        </authorList>
    </citation>
    <scope>NUCLEOTIDE SEQUENCE [LARGE SCALE GENOMIC DNA]</scope>
    <source>
        <strain evidence="5 6">Pla144</strain>
    </source>
</reference>
<dbReference type="GO" id="GO:0003677">
    <property type="term" value="F:DNA binding"/>
    <property type="evidence" value="ECO:0007669"/>
    <property type="project" value="UniProtKB-KW"/>
</dbReference>
<dbReference type="PANTHER" id="PTHR44688">
    <property type="entry name" value="DNA-BINDING TRANSCRIPTIONAL ACTIVATOR DEVR_DOSR"/>
    <property type="match status" value="1"/>
</dbReference>
<dbReference type="PANTHER" id="PTHR44688:SF16">
    <property type="entry name" value="DNA-BINDING TRANSCRIPTIONAL ACTIVATOR DEVR_DOSR"/>
    <property type="match status" value="1"/>
</dbReference>
<dbReference type="Proteomes" id="UP000318437">
    <property type="component" value="Unassembled WGS sequence"/>
</dbReference>
<dbReference type="PROSITE" id="PS50043">
    <property type="entry name" value="HTH_LUXR_2"/>
    <property type="match status" value="1"/>
</dbReference>
<sequence length="116" mass="13181">MNSIENHDGRESGHSLFSLDVWSCIAQQLSLSERELQISQGVFDDKKESVIAQELGISPHTAHTHLERLYHKLRVNSRVELIVRLAECHLWLCQDPDSPVPPICHRHNSGDCPFCS</sequence>
<keyword evidence="6" id="KW-1185">Reference proteome</keyword>
<dbReference type="Gene3D" id="1.10.10.10">
    <property type="entry name" value="Winged helix-like DNA-binding domain superfamily/Winged helix DNA-binding domain"/>
    <property type="match status" value="1"/>
</dbReference>
<dbReference type="CDD" id="cd06170">
    <property type="entry name" value="LuxR_C_like"/>
    <property type="match status" value="1"/>
</dbReference>